<proteinExistence type="predicted"/>
<evidence type="ECO:0000313" key="2">
    <source>
        <dbReference type="Proteomes" id="UP000694397"/>
    </source>
</evidence>
<name>A0A8C9SHF3_SCLFO</name>
<reference evidence="1" key="3">
    <citation type="submission" date="2025-09" db="UniProtKB">
        <authorList>
            <consortium name="Ensembl"/>
        </authorList>
    </citation>
    <scope>IDENTIFICATION</scope>
</reference>
<protein>
    <submittedName>
        <fullName evidence="1">Uncharacterized protein</fullName>
    </submittedName>
</protein>
<sequence>SKPVRESPCLPLSSVCLSVSAPQEEADSKEKGLSGVLDRASEVYRAAVTKVKDIGSALLGVAEMYYAEHIVPIADHYIEQAGNKTTSVWEGITSRWENFWQS</sequence>
<keyword evidence="2" id="KW-1185">Reference proteome</keyword>
<dbReference type="Proteomes" id="UP000694397">
    <property type="component" value="Chromosome 18"/>
</dbReference>
<dbReference type="AlphaFoldDB" id="A0A8C9SHF3"/>
<organism evidence="1 2">
    <name type="scientific">Scleropages formosus</name>
    <name type="common">Asian bonytongue</name>
    <name type="synonym">Osteoglossum formosum</name>
    <dbReference type="NCBI Taxonomy" id="113540"/>
    <lineage>
        <taxon>Eukaryota</taxon>
        <taxon>Metazoa</taxon>
        <taxon>Chordata</taxon>
        <taxon>Craniata</taxon>
        <taxon>Vertebrata</taxon>
        <taxon>Euteleostomi</taxon>
        <taxon>Actinopterygii</taxon>
        <taxon>Neopterygii</taxon>
        <taxon>Teleostei</taxon>
        <taxon>Osteoglossocephala</taxon>
        <taxon>Osteoglossomorpha</taxon>
        <taxon>Osteoglossiformes</taxon>
        <taxon>Osteoglossidae</taxon>
        <taxon>Scleropages</taxon>
    </lineage>
</organism>
<evidence type="ECO:0000313" key="1">
    <source>
        <dbReference type="Ensembl" id="ENSSFOP00015033365.1"/>
    </source>
</evidence>
<accession>A0A8C9SHF3</accession>
<reference evidence="1" key="2">
    <citation type="submission" date="2025-08" db="UniProtKB">
        <authorList>
            <consortium name="Ensembl"/>
        </authorList>
    </citation>
    <scope>IDENTIFICATION</scope>
</reference>
<dbReference type="Ensembl" id="ENSSFOT00015033732.2">
    <property type="protein sequence ID" value="ENSSFOP00015033365.1"/>
    <property type="gene ID" value="ENSSFOG00015021293.2"/>
</dbReference>
<reference evidence="1 2" key="1">
    <citation type="submission" date="2019-04" db="EMBL/GenBank/DDBJ databases">
        <authorList>
            <consortium name="Wellcome Sanger Institute Data Sharing"/>
        </authorList>
    </citation>
    <scope>NUCLEOTIDE SEQUENCE [LARGE SCALE GENOMIC DNA]</scope>
</reference>
<dbReference type="OrthoDB" id="8899517at2759"/>